<feature type="transmembrane region" description="Helical" evidence="1">
    <location>
        <begin position="24"/>
        <end position="46"/>
    </location>
</feature>
<accession>C4JZ42</accession>
<keyword evidence="1" id="KW-1133">Transmembrane helix</keyword>
<dbReference type="VEuPathDB" id="FungiDB:UREG_07443"/>
<gene>
    <name evidence="2" type="ORF">UREG_07443</name>
</gene>
<sequence length="182" mass="20614">MAPASEYTTSTAYLRKFHWPEIQLNIWLLVVLTSAATCLGIFSWFMVVQAQMEQASPWVFPFMIAASILALLFIVLIFVLSFQARLIPELIILGSFVLFVLWLAGLIGTSIQLYGSIANVNSNCQNYVEAIEFRGASINTLAWLTQVNICNCWKAAFSLQLVNTVFFVWMLFMALQVRRGER</sequence>
<reference evidence="3" key="1">
    <citation type="journal article" date="2009" name="Genome Res.">
        <title>Comparative genomic analyses of the human fungal pathogens Coccidioides and their relatives.</title>
        <authorList>
            <person name="Sharpton T.J."/>
            <person name="Stajich J.E."/>
            <person name="Rounsley S.D."/>
            <person name="Gardner M.J."/>
            <person name="Wortman J.R."/>
            <person name="Jordar V.S."/>
            <person name="Maiti R."/>
            <person name="Kodira C.D."/>
            <person name="Neafsey D.E."/>
            <person name="Zeng Q."/>
            <person name="Hung C.-Y."/>
            <person name="McMahan C."/>
            <person name="Muszewska A."/>
            <person name="Grynberg M."/>
            <person name="Mandel M.A."/>
            <person name="Kellner E.M."/>
            <person name="Barker B.M."/>
            <person name="Galgiani J.N."/>
            <person name="Orbach M.J."/>
            <person name="Kirkland T.N."/>
            <person name="Cole G.T."/>
            <person name="Henn M.R."/>
            <person name="Birren B.W."/>
            <person name="Taylor J.W."/>
        </authorList>
    </citation>
    <scope>NUCLEOTIDE SEQUENCE [LARGE SCALE GENOMIC DNA]</scope>
    <source>
        <strain evidence="3">UAMH 1704</strain>
    </source>
</reference>
<name>C4JZ42_UNCRE</name>
<keyword evidence="3" id="KW-1185">Reference proteome</keyword>
<evidence type="ECO:0008006" key="4">
    <source>
        <dbReference type="Google" id="ProtNLM"/>
    </source>
</evidence>
<dbReference type="STRING" id="336963.C4JZ42"/>
<evidence type="ECO:0000256" key="1">
    <source>
        <dbReference type="SAM" id="Phobius"/>
    </source>
</evidence>
<dbReference type="OrthoDB" id="3930290at2759"/>
<feature type="transmembrane region" description="Helical" evidence="1">
    <location>
        <begin position="91"/>
        <end position="113"/>
    </location>
</feature>
<dbReference type="KEGG" id="ure:UREG_07443"/>
<feature type="transmembrane region" description="Helical" evidence="1">
    <location>
        <begin position="58"/>
        <end position="79"/>
    </location>
</feature>
<dbReference type="Proteomes" id="UP000002058">
    <property type="component" value="Unassembled WGS sequence"/>
</dbReference>
<feature type="transmembrane region" description="Helical" evidence="1">
    <location>
        <begin position="155"/>
        <end position="175"/>
    </location>
</feature>
<dbReference type="GeneID" id="8444261"/>
<evidence type="ECO:0000313" key="3">
    <source>
        <dbReference type="Proteomes" id="UP000002058"/>
    </source>
</evidence>
<dbReference type="EMBL" id="CH476619">
    <property type="protein sequence ID" value="EEP82578.1"/>
    <property type="molecule type" value="Genomic_DNA"/>
</dbReference>
<dbReference type="InParanoid" id="C4JZ42"/>
<dbReference type="OMA" id="WMMVMAS"/>
<dbReference type="RefSeq" id="XP_002582670.1">
    <property type="nucleotide sequence ID" value="XM_002582624.1"/>
</dbReference>
<keyword evidence="1" id="KW-0812">Transmembrane</keyword>
<keyword evidence="1" id="KW-0472">Membrane</keyword>
<organism evidence="2 3">
    <name type="scientific">Uncinocarpus reesii (strain UAMH 1704)</name>
    <dbReference type="NCBI Taxonomy" id="336963"/>
    <lineage>
        <taxon>Eukaryota</taxon>
        <taxon>Fungi</taxon>
        <taxon>Dikarya</taxon>
        <taxon>Ascomycota</taxon>
        <taxon>Pezizomycotina</taxon>
        <taxon>Eurotiomycetes</taxon>
        <taxon>Eurotiomycetidae</taxon>
        <taxon>Onygenales</taxon>
        <taxon>Onygenaceae</taxon>
        <taxon>Uncinocarpus</taxon>
    </lineage>
</organism>
<protein>
    <recommendedName>
        <fullName evidence="4">MARVEL domain-containing protein</fullName>
    </recommendedName>
</protein>
<evidence type="ECO:0000313" key="2">
    <source>
        <dbReference type="EMBL" id="EEP82578.1"/>
    </source>
</evidence>
<dbReference type="AlphaFoldDB" id="C4JZ42"/>
<proteinExistence type="predicted"/>
<dbReference type="eggNOG" id="ENOG502S71G">
    <property type="taxonomic scope" value="Eukaryota"/>
</dbReference>
<dbReference type="HOGENOM" id="CLU_108574_0_0_1"/>